<dbReference type="InterPro" id="IPR001647">
    <property type="entry name" value="HTH_TetR"/>
</dbReference>
<dbReference type="InterPro" id="IPR039538">
    <property type="entry name" value="BetI_C"/>
</dbReference>
<gene>
    <name evidence="5" type="ORF">SAMN05421630_110261</name>
</gene>
<dbReference type="AlphaFoldDB" id="A0A222VSF4"/>
<keyword evidence="1" id="KW-0678">Repressor</keyword>
<dbReference type="OrthoDB" id="9816296at2"/>
<evidence type="ECO:0000313" key="5">
    <source>
        <dbReference type="EMBL" id="SDD62683.1"/>
    </source>
</evidence>
<evidence type="ECO:0000313" key="6">
    <source>
        <dbReference type="Proteomes" id="UP000199494"/>
    </source>
</evidence>
<accession>A0A222VSF4</accession>
<dbReference type="PANTHER" id="PTHR30055:SF234">
    <property type="entry name" value="HTH-TYPE TRANSCRIPTIONAL REGULATOR BETI"/>
    <property type="match status" value="1"/>
</dbReference>
<dbReference type="InterPro" id="IPR009057">
    <property type="entry name" value="Homeodomain-like_sf"/>
</dbReference>
<keyword evidence="2" id="KW-0805">Transcription regulation</keyword>
<dbReference type="Pfam" id="PF13977">
    <property type="entry name" value="TetR_C_6"/>
    <property type="match status" value="1"/>
</dbReference>
<name>A0A222VSF4_9PSEU</name>
<sequence length="213" mass="23268">MGDVMGGGRAEDGKRRVAQALTRVVAREGIAGVSVRAVAAEAGVSGGTVQYHFSTRVEMIRYAMEWTSAQVEQRLAAVPRWGEIREWTREILLELLPLDVERRREHAIWLAFVAHAATDPMLADLKRRTNLKLNELYSRIVVARRGGSVSATGAVRPAPGSEADAILLQSLLDGLSLQLADMESEEAAEAGPRLLDRYLALAIDELPGQESKI</sequence>
<dbReference type="Gene3D" id="1.10.357.10">
    <property type="entry name" value="Tetracycline Repressor, domain 2"/>
    <property type="match status" value="1"/>
</dbReference>
<dbReference type="EMBL" id="FMZE01000010">
    <property type="protein sequence ID" value="SDD62683.1"/>
    <property type="molecule type" value="Genomic_DNA"/>
</dbReference>
<evidence type="ECO:0000256" key="4">
    <source>
        <dbReference type="ARBA" id="ARBA00023163"/>
    </source>
</evidence>
<dbReference type="Pfam" id="PF00440">
    <property type="entry name" value="TetR_N"/>
    <property type="match status" value="1"/>
</dbReference>
<dbReference type="InterPro" id="IPR050109">
    <property type="entry name" value="HTH-type_TetR-like_transc_reg"/>
</dbReference>
<evidence type="ECO:0000256" key="1">
    <source>
        <dbReference type="ARBA" id="ARBA00022491"/>
    </source>
</evidence>
<organism evidence="5 6">
    <name type="scientific">Prauserella marina</name>
    <dbReference type="NCBI Taxonomy" id="530584"/>
    <lineage>
        <taxon>Bacteria</taxon>
        <taxon>Bacillati</taxon>
        <taxon>Actinomycetota</taxon>
        <taxon>Actinomycetes</taxon>
        <taxon>Pseudonocardiales</taxon>
        <taxon>Pseudonocardiaceae</taxon>
        <taxon>Prauserella</taxon>
    </lineage>
</organism>
<keyword evidence="3 5" id="KW-0238">DNA-binding</keyword>
<dbReference type="RefSeq" id="WP_091808903.1">
    <property type="nucleotide sequence ID" value="NZ_CP016353.1"/>
</dbReference>
<dbReference type="GO" id="GO:0003700">
    <property type="term" value="F:DNA-binding transcription factor activity"/>
    <property type="evidence" value="ECO:0007669"/>
    <property type="project" value="TreeGrafter"/>
</dbReference>
<evidence type="ECO:0000256" key="2">
    <source>
        <dbReference type="ARBA" id="ARBA00023015"/>
    </source>
</evidence>
<dbReference type="InterPro" id="IPR036271">
    <property type="entry name" value="Tet_transcr_reg_TetR-rel_C_sf"/>
</dbReference>
<dbReference type="PROSITE" id="PS50977">
    <property type="entry name" value="HTH_TETR_2"/>
    <property type="match status" value="1"/>
</dbReference>
<keyword evidence="6" id="KW-1185">Reference proteome</keyword>
<dbReference type="KEGG" id="pmad:BAY61_18505"/>
<dbReference type="PANTHER" id="PTHR30055">
    <property type="entry name" value="HTH-TYPE TRANSCRIPTIONAL REGULATOR RUTR"/>
    <property type="match status" value="1"/>
</dbReference>
<dbReference type="STRING" id="530584.SAMN05421630_110261"/>
<keyword evidence="4" id="KW-0804">Transcription</keyword>
<protein>
    <submittedName>
        <fullName evidence="5">DNA-binding transcriptional regulator, AcrR family</fullName>
    </submittedName>
</protein>
<dbReference type="SUPFAM" id="SSF48498">
    <property type="entry name" value="Tetracyclin repressor-like, C-terminal domain"/>
    <property type="match status" value="1"/>
</dbReference>
<dbReference type="Proteomes" id="UP000199494">
    <property type="component" value="Unassembled WGS sequence"/>
</dbReference>
<evidence type="ECO:0000256" key="3">
    <source>
        <dbReference type="ARBA" id="ARBA00023125"/>
    </source>
</evidence>
<proteinExistence type="predicted"/>
<dbReference type="GO" id="GO:0000976">
    <property type="term" value="F:transcription cis-regulatory region binding"/>
    <property type="evidence" value="ECO:0007669"/>
    <property type="project" value="TreeGrafter"/>
</dbReference>
<dbReference type="SUPFAM" id="SSF46689">
    <property type="entry name" value="Homeodomain-like"/>
    <property type="match status" value="1"/>
</dbReference>
<reference evidence="5 6" key="1">
    <citation type="submission" date="2016-10" db="EMBL/GenBank/DDBJ databases">
        <authorList>
            <person name="de Groot N.N."/>
        </authorList>
    </citation>
    <scope>NUCLEOTIDE SEQUENCE [LARGE SCALE GENOMIC DNA]</scope>
    <source>
        <strain evidence="5 6">CGMCC 4.5506</strain>
    </source>
</reference>